<protein>
    <submittedName>
        <fullName evidence="1">Uncharacterized protein</fullName>
    </submittedName>
</protein>
<sequence>MDKKILIKKMKEFIPVKEKELNEKSVYIENMSFAALRDSLIGLGTILDEDFDANSYVVNVPAGIANKNSAVVAVQLKESELFLLGFAKEGLISQHTAEKAIEKVIKKVSKYVKK</sequence>
<gene>
    <name evidence="1" type="ORF">SAMN04487771_100310</name>
</gene>
<evidence type="ECO:0000313" key="2">
    <source>
        <dbReference type="Proteomes" id="UP000199820"/>
    </source>
</evidence>
<name>A0A1I0AX91_9FIRM</name>
<dbReference type="AlphaFoldDB" id="A0A1I0AX91"/>
<dbReference type="EMBL" id="FOIL01000003">
    <property type="protein sequence ID" value="SES99010.1"/>
    <property type="molecule type" value="Genomic_DNA"/>
</dbReference>
<proteinExistence type="predicted"/>
<accession>A0A1I0AX91</accession>
<organism evidence="1 2">
    <name type="scientific">[Clostridium] aminophilum</name>
    <dbReference type="NCBI Taxonomy" id="1526"/>
    <lineage>
        <taxon>Bacteria</taxon>
        <taxon>Bacillati</taxon>
        <taxon>Bacillota</taxon>
        <taxon>Clostridia</taxon>
        <taxon>Lachnospirales</taxon>
        <taxon>Lachnospiraceae</taxon>
    </lineage>
</organism>
<reference evidence="1 2" key="1">
    <citation type="submission" date="2016-10" db="EMBL/GenBank/DDBJ databases">
        <authorList>
            <person name="de Groot N.N."/>
        </authorList>
    </citation>
    <scope>NUCLEOTIDE SEQUENCE [LARGE SCALE GENOMIC DNA]</scope>
    <source>
        <strain evidence="1 2">KH1P1</strain>
    </source>
</reference>
<evidence type="ECO:0000313" key="1">
    <source>
        <dbReference type="EMBL" id="SES99010.1"/>
    </source>
</evidence>
<dbReference type="OrthoDB" id="2057493at2"/>
<dbReference type="RefSeq" id="WP_074648181.1">
    <property type="nucleotide sequence ID" value="NZ_FOIL01000003.1"/>
</dbReference>
<dbReference type="Proteomes" id="UP000199820">
    <property type="component" value="Unassembled WGS sequence"/>
</dbReference>
<keyword evidence="2" id="KW-1185">Reference proteome</keyword>